<evidence type="ECO:0008006" key="4">
    <source>
        <dbReference type="Google" id="ProtNLM"/>
    </source>
</evidence>
<feature type="region of interest" description="Disordered" evidence="1">
    <location>
        <begin position="229"/>
        <end position="326"/>
    </location>
</feature>
<accession>A0A1B7NXL3</accession>
<sequence length="600" mass="65802">MATPVRRSARLKSTTQAPELQKRAPQPSAGLPSPAKRDEPVELRSPPNTRTVLTTPKTHSTSTLLATGSHSKSLVKTPKTVGPLKPGLEEMHPSKVQQSTSKRPDSGLRLGFQPIHKDPHHIPNILTTTPTKSGLSVADQLDSPSFSLQFSCEDSQLSEEAKKLMENIREDASRIKAQMIIEQNAQKRKDAEAEQVFGGRKIAKARGKAGRFSNAHMAEFKKMDSIAGHPSSFRARQEKFPSSPAKSSLKRTSSKACLDEVSSSVKPRLDFTSPGKSMANNSVKRSKSSNPERILAREPLSEHGLRGNELDRKPRQYDPQCLTTPDKPMLARASSVKQINATKIPSFPRSPSTKSIVGPRTPQTQFNPKLKTRLPSLTNLKSILRRRQPLFSTDPVKIAAGTHVAPPTKIFDVRDVPTAKKHVDFSASTKLRHAFSDISPTPCKIPPAELAESGIISYPTLPLTTPPQVSNSTKLTFGNITSPTIRAVGLDEVQYPHLSFPKNATIPHGIINKKRRRDADDDEDAENKIPESSKDNERSQKKIKPNPTVVTSIRTPSPVKSRLIHHGTPGLGTPSRSTQKSKGALSVSRLNMLSRPKARR</sequence>
<evidence type="ECO:0000313" key="3">
    <source>
        <dbReference type="Proteomes" id="UP000091918"/>
    </source>
</evidence>
<comment type="caution">
    <text evidence="2">The sequence shown here is derived from an EMBL/GenBank/DDBJ whole genome shotgun (WGS) entry which is preliminary data.</text>
</comment>
<feature type="region of interest" description="Disordered" evidence="1">
    <location>
        <begin position="344"/>
        <end position="367"/>
    </location>
</feature>
<feature type="compositionally biased region" description="Basic and acidic residues" evidence="1">
    <location>
        <begin position="526"/>
        <end position="540"/>
    </location>
</feature>
<feature type="compositionally biased region" description="Polar residues" evidence="1">
    <location>
        <begin position="254"/>
        <end position="265"/>
    </location>
</feature>
<protein>
    <recommendedName>
        <fullName evidence="4">Erythromycin esterase</fullName>
    </recommendedName>
</protein>
<feature type="compositionally biased region" description="Polar residues" evidence="1">
    <location>
        <begin position="46"/>
        <end position="74"/>
    </location>
</feature>
<gene>
    <name evidence="2" type="ORF">ACJ72_04149</name>
</gene>
<dbReference type="STRING" id="1658172.A0A1B7NXL3"/>
<reference evidence="2 3" key="1">
    <citation type="submission" date="2015-07" db="EMBL/GenBank/DDBJ databases">
        <title>Emmonsia species relationships and genome sequence.</title>
        <authorList>
            <person name="Cuomo C.A."/>
            <person name="Schwartz I.S."/>
            <person name="Kenyon C."/>
            <person name="de Hoog G.S."/>
            <person name="Govender N.P."/>
            <person name="Botha A."/>
            <person name="Moreno L."/>
            <person name="de Vries M."/>
            <person name="Munoz J.F."/>
            <person name="Stielow J.B."/>
        </authorList>
    </citation>
    <scope>NUCLEOTIDE SEQUENCE [LARGE SCALE GENOMIC DNA]</scope>
    <source>
        <strain evidence="2 3">CBS 136260</strain>
    </source>
</reference>
<feature type="region of interest" description="Disordered" evidence="1">
    <location>
        <begin position="1"/>
        <end position="124"/>
    </location>
</feature>
<dbReference type="OrthoDB" id="5204833at2759"/>
<evidence type="ECO:0000256" key="1">
    <source>
        <dbReference type="SAM" id="MobiDB-lite"/>
    </source>
</evidence>
<feature type="compositionally biased region" description="Basic and acidic residues" evidence="1">
    <location>
        <begin position="294"/>
        <end position="316"/>
    </location>
</feature>
<name>A0A1B7NXL3_9EURO</name>
<feature type="region of interest" description="Disordered" evidence="1">
    <location>
        <begin position="502"/>
        <end position="600"/>
    </location>
</feature>
<evidence type="ECO:0000313" key="2">
    <source>
        <dbReference type="EMBL" id="OAX81505.1"/>
    </source>
</evidence>
<organism evidence="2 3">
    <name type="scientific">Emergomyces africanus</name>
    <dbReference type="NCBI Taxonomy" id="1955775"/>
    <lineage>
        <taxon>Eukaryota</taxon>
        <taxon>Fungi</taxon>
        <taxon>Dikarya</taxon>
        <taxon>Ascomycota</taxon>
        <taxon>Pezizomycotina</taxon>
        <taxon>Eurotiomycetes</taxon>
        <taxon>Eurotiomycetidae</taxon>
        <taxon>Onygenales</taxon>
        <taxon>Ajellomycetaceae</taxon>
        <taxon>Emergomyces</taxon>
    </lineage>
</organism>
<feature type="compositionally biased region" description="Polar residues" evidence="1">
    <location>
        <begin position="274"/>
        <end position="291"/>
    </location>
</feature>
<dbReference type="Proteomes" id="UP000091918">
    <property type="component" value="Unassembled WGS sequence"/>
</dbReference>
<keyword evidence="3" id="KW-1185">Reference proteome</keyword>
<proteinExistence type="predicted"/>
<dbReference type="EMBL" id="LGUA01000463">
    <property type="protein sequence ID" value="OAX81505.1"/>
    <property type="molecule type" value="Genomic_DNA"/>
</dbReference>
<dbReference type="AlphaFoldDB" id="A0A1B7NXL3"/>